<dbReference type="RefSeq" id="WP_069447413.1">
    <property type="nucleotide sequence ID" value="NZ_MDCJ01000003.1"/>
</dbReference>
<protein>
    <submittedName>
        <fullName evidence="2">Uncharacterized protein</fullName>
    </submittedName>
</protein>
<evidence type="ECO:0000313" key="3">
    <source>
        <dbReference type="Proteomes" id="UP000095131"/>
    </source>
</evidence>
<sequence length="78" mass="8643">MMTEFKAMLLSALHDTGLEKLFTSMFATGVSFNIHGLGQFITFVIAIISGCMAIRHYAIATKLNQVKLEKHLQKNGDV</sequence>
<keyword evidence="1" id="KW-0812">Transmembrane</keyword>
<dbReference type="AlphaFoldDB" id="A0A1E3WJ04"/>
<evidence type="ECO:0000313" key="2">
    <source>
        <dbReference type="EMBL" id="ODS09764.1"/>
    </source>
</evidence>
<feature type="transmembrane region" description="Helical" evidence="1">
    <location>
        <begin position="34"/>
        <end position="54"/>
    </location>
</feature>
<proteinExistence type="predicted"/>
<gene>
    <name evidence="2" type="ORF">VSF3289_03226</name>
</gene>
<evidence type="ECO:0000256" key="1">
    <source>
        <dbReference type="SAM" id="Phobius"/>
    </source>
</evidence>
<organism evidence="2 3">
    <name type="scientific">Vibrio scophthalmi</name>
    <dbReference type="NCBI Taxonomy" id="45658"/>
    <lineage>
        <taxon>Bacteria</taxon>
        <taxon>Pseudomonadati</taxon>
        <taxon>Pseudomonadota</taxon>
        <taxon>Gammaproteobacteria</taxon>
        <taxon>Vibrionales</taxon>
        <taxon>Vibrionaceae</taxon>
        <taxon>Vibrio</taxon>
    </lineage>
</organism>
<dbReference type="EMBL" id="MDCJ01000003">
    <property type="protein sequence ID" value="ODS09764.1"/>
    <property type="molecule type" value="Genomic_DNA"/>
</dbReference>
<name>A0A1E3WJ04_9VIBR</name>
<comment type="caution">
    <text evidence="2">The sequence shown here is derived from an EMBL/GenBank/DDBJ whole genome shotgun (WGS) entry which is preliminary data.</text>
</comment>
<keyword evidence="1" id="KW-0472">Membrane</keyword>
<dbReference type="OrthoDB" id="5879767at2"/>
<accession>A0A1E3WJ04</accession>
<keyword evidence="1" id="KW-1133">Transmembrane helix</keyword>
<dbReference type="Proteomes" id="UP000095131">
    <property type="component" value="Unassembled WGS sequence"/>
</dbReference>
<reference evidence="2 3" key="1">
    <citation type="submission" date="2016-08" db="EMBL/GenBank/DDBJ databases">
        <title>Genome sequencing of Vibrio scophthalmi strain FP3289, an isolated from Paralichthys olivaceus.</title>
        <authorList>
            <person name="Han H.-J."/>
        </authorList>
    </citation>
    <scope>NUCLEOTIDE SEQUENCE [LARGE SCALE GENOMIC DNA]</scope>
    <source>
        <strain evidence="2 3">FP3289</strain>
    </source>
</reference>